<evidence type="ECO:0000313" key="5">
    <source>
        <dbReference type="EMBL" id="MCA5004493.1"/>
    </source>
</evidence>
<evidence type="ECO:0000259" key="4">
    <source>
        <dbReference type="Pfam" id="PF01103"/>
    </source>
</evidence>
<accession>A0ABS7Z2U0</accession>
<sequence length="380" mass="43612">MKKLTTLFLFLAVTNIVNAQDSTNFIKKIIKKTFSSQGDTTRKGSFFILPAFSYAQETGAEFGIAAAYNFYLDKENLESRTSNISLISTLTTKKQKKINLNADLWSKNNDYHILLELRARDWPFNFYGIGNDTWISQEDYLEQTLYRVKADIEKRIAKKIYIGINTSYDHYKFQDVIEDGIFSTDNSILGKSGGQYATIGLSALFDSRDITTYTNKGIYSRIKFAYAPHLFEETDFTGSLFEADVRGFHPIHKKIIASGQLIYRGTYGENLPFYTLRDLGGDMTMRGYYLGRYKDKNYIASQAELRYRFHPRFGIVGFAGAGTTFSDEHKARWTPSYGSGLRYFFSIEHSSSIRFDYAFGEQRTGEKRQSGFYLSLSETF</sequence>
<dbReference type="RefSeq" id="WP_225551864.1">
    <property type="nucleotide sequence ID" value="NZ_JADEYP010000006.1"/>
</dbReference>
<evidence type="ECO:0000256" key="3">
    <source>
        <dbReference type="SAM" id="SignalP"/>
    </source>
</evidence>
<comment type="caution">
    <text evidence="5">The sequence shown here is derived from an EMBL/GenBank/DDBJ whole genome shotgun (WGS) entry which is preliminary data.</text>
</comment>
<dbReference type="Gene3D" id="2.40.160.50">
    <property type="entry name" value="membrane protein fhac: a member of the omp85/tpsb transporter family"/>
    <property type="match status" value="1"/>
</dbReference>
<protein>
    <submittedName>
        <fullName evidence="5">BamA/TamA family outer membrane protein</fullName>
    </submittedName>
</protein>
<dbReference type="InterPro" id="IPR000184">
    <property type="entry name" value="Bac_surfAg_D15"/>
</dbReference>
<dbReference type="Pfam" id="PF01103">
    <property type="entry name" value="Omp85"/>
    <property type="match status" value="1"/>
</dbReference>
<organism evidence="5 6">
    <name type="scientific">Sphingobacterium bovistauri</name>
    <dbReference type="NCBI Taxonomy" id="2781959"/>
    <lineage>
        <taxon>Bacteria</taxon>
        <taxon>Pseudomonadati</taxon>
        <taxon>Bacteroidota</taxon>
        <taxon>Sphingobacteriia</taxon>
        <taxon>Sphingobacteriales</taxon>
        <taxon>Sphingobacteriaceae</taxon>
        <taxon>Sphingobacterium</taxon>
    </lineage>
</organism>
<evidence type="ECO:0000313" key="6">
    <source>
        <dbReference type="Proteomes" id="UP001165302"/>
    </source>
</evidence>
<reference evidence="5" key="1">
    <citation type="submission" date="2020-10" db="EMBL/GenBank/DDBJ databases">
        <authorList>
            <person name="Lu T."/>
            <person name="Wang Q."/>
            <person name="Han X."/>
        </authorList>
    </citation>
    <scope>NUCLEOTIDE SEQUENCE</scope>
    <source>
        <strain evidence="5">WQ 366</strain>
    </source>
</reference>
<comment type="subcellular location">
    <subcellularLocation>
        <location evidence="1">Membrane</location>
    </subcellularLocation>
</comment>
<dbReference type="EMBL" id="JADEYP010000006">
    <property type="protein sequence ID" value="MCA5004493.1"/>
    <property type="molecule type" value="Genomic_DNA"/>
</dbReference>
<proteinExistence type="predicted"/>
<keyword evidence="6" id="KW-1185">Reference proteome</keyword>
<feature type="chain" id="PRO_5046819054" evidence="3">
    <location>
        <begin position="20"/>
        <end position="380"/>
    </location>
</feature>
<keyword evidence="2" id="KW-0472">Membrane</keyword>
<feature type="domain" description="Bacterial surface antigen (D15)" evidence="4">
    <location>
        <begin position="62"/>
        <end position="380"/>
    </location>
</feature>
<evidence type="ECO:0000256" key="1">
    <source>
        <dbReference type="ARBA" id="ARBA00004370"/>
    </source>
</evidence>
<evidence type="ECO:0000256" key="2">
    <source>
        <dbReference type="ARBA" id="ARBA00023136"/>
    </source>
</evidence>
<gene>
    <name evidence="5" type="ORF">IPZ78_04910</name>
</gene>
<dbReference type="Proteomes" id="UP001165302">
    <property type="component" value="Unassembled WGS sequence"/>
</dbReference>
<keyword evidence="3" id="KW-0732">Signal</keyword>
<feature type="signal peptide" evidence="3">
    <location>
        <begin position="1"/>
        <end position="19"/>
    </location>
</feature>
<name>A0ABS7Z2U0_9SPHI</name>